<dbReference type="Pfam" id="PF00067">
    <property type="entry name" value="p450"/>
    <property type="match status" value="1"/>
</dbReference>
<evidence type="ECO:0000256" key="3">
    <source>
        <dbReference type="ARBA" id="ARBA00022723"/>
    </source>
</evidence>
<evidence type="ECO:0000256" key="1">
    <source>
        <dbReference type="ARBA" id="ARBA00010617"/>
    </source>
</evidence>
<dbReference type="Proteomes" id="UP001180020">
    <property type="component" value="Unassembled WGS sequence"/>
</dbReference>
<keyword evidence="4" id="KW-0560">Oxidoreductase</keyword>
<reference evidence="7" key="2">
    <citation type="submission" date="2023-06" db="EMBL/GenBank/DDBJ databases">
        <authorList>
            <person name="Ma L."/>
            <person name="Liu K.-W."/>
            <person name="Li Z."/>
            <person name="Hsiao Y.-Y."/>
            <person name="Qi Y."/>
            <person name="Fu T."/>
            <person name="Tang G."/>
            <person name="Zhang D."/>
            <person name="Sun W.-H."/>
            <person name="Liu D.-K."/>
            <person name="Li Y."/>
            <person name="Chen G.-Z."/>
            <person name="Liu X.-D."/>
            <person name="Liao X.-Y."/>
            <person name="Jiang Y.-T."/>
            <person name="Yu X."/>
            <person name="Hao Y."/>
            <person name="Huang J."/>
            <person name="Zhao X.-W."/>
            <person name="Ke S."/>
            <person name="Chen Y.-Y."/>
            <person name="Wu W.-L."/>
            <person name="Hsu J.-L."/>
            <person name="Lin Y.-F."/>
            <person name="Huang M.-D."/>
            <person name="Li C.-Y."/>
            <person name="Huang L."/>
            <person name="Wang Z.-W."/>
            <person name="Zhao X."/>
            <person name="Zhong W.-Y."/>
            <person name="Peng D.-H."/>
            <person name="Ahmad S."/>
            <person name="Lan S."/>
            <person name="Zhang J.-S."/>
            <person name="Tsai W.-C."/>
            <person name="Van De Peer Y."/>
            <person name="Liu Z.-J."/>
        </authorList>
    </citation>
    <scope>NUCLEOTIDE SEQUENCE</scope>
    <source>
        <strain evidence="7">CP</strain>
        <tissue evidence="7">Leaves</tissue>
    </source>
</reference>
<comment type="similarity">
    <text evidence="1">Belongs to the cytochrome P450 family.</text>
</comment>
<dbReference type="PANTHER" id="PTHR47955">
    <property type="entry name" value="CYTOCHROME P450 FAMILY 71 PROTEIN"/>
    <property type="match status" value="1"/>
</dbReference>
<organism evidence="7 8">
    <name type="scientific">Acorus calamus</name>
    <name type="common">Sweet flag</name>
    <dbReference type="NCBI Taxonomy" id="4465"/>
    <lineage>
        <taxon>Eukaryota</taxon>
        <taxon>Viridiplantae</taxon>
        <taxon>Streptophyta</taxon>
        <taxon>Embryophyta</taxon>
        <taxon>Tracheophyta</taxon>
        <taxon>Spermatophyta</taxon>
        <taxon>Magnoliopsida</taxon>
        <taxon>Liliopsida</taxon>
        <taxon>Acoraceae</taxon>
        <taxon>Acorus</taxon>
    </lineage>
</organism>
<keyword evidence="3" id="KW-0479">Metal-binding</keyword>
<evidence type="ECO:0000256" key="2">
    <source>
        <dbReference type="ARBA" id="ARBA00022617"/>
    </source>
</evidence>
<name>A0AAV9DET2_ACOCL</name>
<protein>
    <submittedName>
        <fullName evidence="7">Cytochrome P450 71B10</fullName>
    </submittedName>
</protein>
<evidence type="ECO:0000256" key="5">
    <source>
        <dbReference type="ARBA" id="ARBA00023004"/>
    </source>
</evidence>
<dbReference type="Gene3D" id="1.10.630.10">
    <property type="entry name" value="Cytochrome P450"/>
    <property type="match status" value="1"/>
</dbReference>
<sequence length="264" mass="29161">MGVTKVRPSNFNTKRAKPKHTQRAKTWHLTSSPAHASYYYSHMCSSTKNPNLPPSPWGLPISRNLHQVGPLPHRTFKTLSDACGPLMHLCLGQLPTIIASTPDTARAILKTHDLKFCSRAPVAAQCRLSHGGLGLAFTPYNTRWKQARKLVTVELFSAKRTQYFKHSGPVNMSETFLCLLNNRTCRVVFGWGASGEGECATSGFHDMVKEGIALLGGFTAGDFYPALKRPLNGITGAHARFKKSHYDVNKFLEGELDARARRVG</sequence>
<evidence type="ECO:0000313" key="7">
    <source>
        <dbReference type="EMBL" id="KAK1299554.1"/>
    </source>
</evidence>
<dbReference type="EMBL" id="JAUJYO010000013">
    <property type="protein sequence ID" value="KAK1299554.1"/>
    <property type="molecule type" value="Genomic_DNA"/>
</dbReference>
<reference evidence="7" key="1">
    <citation type="journal article" date="2023" name="Nat. Commun.">
        <title>Diploid and tetraploid genomes of Acorus and the evolution of monocots.</title>
        <authorList>
            <person name="Ma L."/>
            <person name="Liu K.W."/>
            <person name="Li Z."/>
            <person name="Hsiao Y.Y."/>
            <person name="Qi Y."/>
            <person name="Fu T."/>
            <person name="Tang G.D."/>
            <person name="Zhang D."/>
            <person name="Sun W.H."/>
            <person name="Liu D.K."/>
            <person name="Li Y."/>
            <person name="Chen G.Z."/>
            <person name="Liu X.D."/>
            <person name="Liao X.Y."/>
            <person name="Jiang Y.T."/>
            <person name="Yu X."/>
            <person name="Hao Y."/>
            <person name="Huang J."/>
            <person name="Zhao X.W."/>
            <person name="Ke S."/>
            <person name="Chen Y.Y."/>
            <person name="Wu W.L."/>
            <person name="Hsu J.L."/>
            <person name="Lin Y.F."/>
            <person name="Huang M.D."/>
            <person name="Li C.Y."/>
            <person name="Huang L."/>
            <person name="Wang Z.W."/>
            <person name="Zhao X."/>
            <person name="Zhong W.Y."/>
            <person name="Peng D.H."/>
            <person name="Ahmad S."/>
            <person name="Lan S."/>
            <person name="Zhang J.S."/>
            <person name="Tsai W.C."/>
            <person name="Van de Peer Y."/>
            <person name="Liu Z.J."/>
        </authorList>
    </citation>
    <scope>NUCLEOTIDE SEQUENCE</scope>
    <source>
        <strain evidence="7">CP</strain>
    </source>
</reference>
<dbReference type="InterPro" id="IPR036396">
    <property type="entry name" value="Cyt_P450_sf"/>
</dbReference>
<dbReference type="InterPro" id="IPR001128">
    <property type="entry name" value="Cyt_P450"/>
</dbReference>
<keyword evidence="5" id="KW-0408">Iron</keyword>
<dbReference type="GO" id="GO:0020037">
    <property type="term" value="F:heme binding"/>
    <property type="evidence" value="ECO:0007669"/>
    <property type="project" value="InterPro"/>
</dbReference>
<comment type="caution">
    <text evidence="7">The sequence shown here is derived from an EMBL/GenBank/DDBJ whole genome shotgun (WGS) entry which is preliminary data.</text>
</comment>
<accession>A0AAV9DET2</accession>
<dbReference type="SUPFAM" id="SSF48264">
    <property type="entry name" value="Cytochrome P450"/>
    <property type="match status" value="1"/>
</dbReference>
<gene>
    <name evidence="7" type="primary">CYP71B10</name>
    <name evidence="7" type="ORF">QJS10_CPB13g00889</name>
</gene>
<proteinExistence type="inferred from homology"/>
<dbReference type="PANTHER" id="PTHR47955:SF8">
    <property type="entry name" value="CYTOCHROME P450 71D11-LIKE"/>
    <property type="match status" value="1"/>
</dbReference>
<dbReference type="GO" id="GO:0016705">
    <property type="term" value="F:oxidoreductase activity, acting on paired donors, with incorporation or reduction of molecular oxygen"/>
    <property type="evidence" value="ECO:0007669"/>
    <property type="project" value="InterPro"/>
</dbReference>
<evidence type="ECO:0000256" key="4">
    <source>
        <dbReference type="ARBA" id="ARBA00023002"/>
    </source>
</evidence>
<keyword evidence="2" id="KW-0349">Heme</keyword>
<evidence type="ECO:0000256" key="6">
    <source>
        <dbReference type="SAM" id="MobiDB-lite"/>
    </source>
</evidence>
<evidence type="ECO:0000313" key="8">
    <source>
        <dbReference type="Proteomes" id="UP001180020"/>
    </source>
</evidence>
<feature type="region of interest" description="Disordered" evidence="6">
    <location>
        <begin position="1"/>
        <end position="22"/>
    </location>
</feature>
<dbReference type="GO" id="GO:0005506">
    <property type="term" value="F:iron ion binding"/>
    <property type="evidence" value="ECO:0007669"/>
    <property type="project" value="InterPro"/>
</dbReference>
<dbReference type="GO" id="GO:0004497">
    <property type="term" value="F:monooxygenase activity"/>
    <property type="evidence" value="ECO:0007669"/>
    <property type="project" value="InterPro"/>
</dbReference>
<dbReference type="AlphaFoldDB" id="A0AAV9DET2"/>
<keyword evidence="8" id="KW-1185">Reference proteome</keyword>